<dbReference type="Proteomes" id="UP000270487">
    <property type="component" value="Chromosome"/>
</dbReference>
<dbReference type="CDD" id="cd01166">
    <property type="entry name" value="KdgK"/>
    <property type="match status" value="1"/>
</dbReference>
<dbReference type="PANTHER" id="PTHR43085:SF1">
    <property type="entry name" value="PSEUDOURIDINE KINASE-RELATED"/>
    <property type="match status" value="1"/>
</dbReference>
<keyword evidence="5" id="KW-0067">ATP-binding</keyword>
<gene>
    <name evidence="7" type="primary">ydjH_3</name>
    <name evidence="7" type="ORF">NCTC13193_05291</name>
</gene>
<dbReference type="InterPro" id="IPR002173">
    <property type="entry name" value="Carboh/pur_kinase_PfkB_CS"/>
</dbReference>
<comment type="similarity">
    <text evidence="1">Belongs to the carbohydrate kinase PfkB family.</text>
</comment>
<dbReference type="EC" id="2.7.1.-" evidence="7"/>
<organism evidence="7 8">
    <name type="scientific">Serratia fonticola</name>
    <dbReference type="NCBI Taxonomy" id="47917"/>
    <lineage>
        <taxon>Bacteria</taxon>
        <taxon>Pseudomonadati</taxon>
        <taxon>Pseudomonadota</taxon>
        <taxon>Gammaproteobacteria</taxon>
        <taxon>Enterobacterales</taxon>
        <taxon>Yersiniaceae</taxon>
        <taxon>Serratia</taxon>
    </lineage>
</organism>
<evidence type="ECO:0000256" key="1">
    <source>
        <dbReference type="ARBA" id="ARBA00010688"/>
    </source>
</evidence>
<dbReference type="InterPro" id="IPR050306">
    <property type="entry name" value="PfkB_Carbo_kinase"/>
</dbReference>
<dbReference type="GO" id="GO:0016301">
    <property type="term" value="F:kinase activity"/>
    <property type="evidence" value="ECO:0007669"/>
    <property type="project" value="UniProtKB-KW"/>
</dbReference>
<evidence type="ECO:0000256" key="3">
    <source>
        <dbReference type="ARBA" id="ARBA00022741"/>
    </source>
</evidence>
<dbReference type="AlphaFoldDB" id="A0A0F7H9B0"/>
<reference evidence="7 8" key="1">
    <citation type="submission" date="2018-12" db="EMBL/GenBank/DDBJ databases">
        <authorList>
            <consortium name="Pathogen Informatics"/>
        </authorList>
    </citation>
    <scope>NUCLEOTIDE SEQUENCE [LARGE SCALE GENOMIC DNA]</scope>
    <source>
        <strain evidence="7 8">NCTC13193</strain>
    </source>
</reference>
<dbReference type="RefSeq" id="WP_024486317.1">
    <property type="nucleotide sequence ID" value="NZ_CAMFLQ010000003.1"/>
</dbReference>
<evidence type="ECO:0000256" key="4">
    <source>
        <dbReference type="ARBA" id="ARBA00022777"/>
    </source>
</evidence>
<evidence type="ECO:0000313" key="8">
    <source>
        <dbReference type="Proteomes" id="UP000270487"/>
    </source>
</evidence>
<dbReference type="GeneID" id="30319553"/>
<accession>A0A0F7H9B0</accession>
<evidence type="ECO:0000313" key="7">
    <source>
        <dbReference type="EMBL" id="VEI76385.1"/>
    </source>
</evidence>
<dbReference type="EMBL" id="LR134492">
    <property type="protein sequence ID" value="VEI76385.1"/>
    <property type="molecule type" value="Genomic_DNA"/>
</dbReference>
<dbReference type="SUPFAM" id="SSF53613">
    <property type="entry name" value="Ribokinase-like"/>
    <property type="match status" value="1"/>
</dbReference>
<dbReference type="PANTHER" id="PTHR43085">
    <property type="entry name" value="HEXOKINASE FAMILY MEMBER"/>
    <property type="match status" value="1"/>
</dbReference>
<proteinExistence type="inferred from homology"/>
<evidence type="ECO:0000259" key="6">
    <source>
        <dbReference type="Pfam" id="PF00294"/>
    </source>
</evidence>
<dbReference type="PROSITE" id="PS00584">
    <property type="entry name" value="PFKB_KINASES_2"/>
    <property type="match status" value="1"/>
</dbReference>
<dbReference type="InterPro" id="IPR011611">
    <property type="entry name" value="PfkB_dom"/>
</dbReference>
<keyword evidence="3" id="KW-0547">Nucleotide-binding</keyword>
<evidence type="ECO:0000256" key="2">
    <source>
        <dbReference type="ARBA" id="ARBA00022679"/>
    </source>
</evidence>
<dbReference type="KEGG" id="sfw:WN53_05205"/>
<sequence length="319" mass="34413">MRKIYTIGEILVEIMADKVGQSFTHPGLWNGPFPSGAPAIFIDQVTKLGGQCGIISCVGNDGFGTLNIERLKADGVDTRGIRVLPHETTGSAFVTYHSNGDRDFIFNIKNAACGKLSAEHVNAELLQDCQHFHIMGSSLFSFHMVDAVKKAAGIVKANGGTLSFDPNIRKEMLNIPEMRDALHYVLELTDIYMPSEGEVMLLSSQTTLDEAIARYLKDGIKEVVVKRGSNGASYYSADETLHIDSYAVDEVDPTGAGDCFGGAYIACRLQGHSVSQALRYANACGALAVTRRGPMEGTSTFAEIDAFLQQQRAVPVGAL</sequence>
<dbReference type="Gene3D" id="3.40.1190.20">
    <property type="match status" value="1"/>
</dbReference>
<name>A0A0F7H9B0_SERFO</name>
<dbReference type="GO" id="GO:0005524">
    <property type="term" value="F:ATP binding"/>
    <property type="evidence" value="ECO:0007669"/>
    <property type="project" value="UniProtKB-KW"/>
</dbReference>
<protein>
    <submittedName>
        <fullName evidence="7">Uncharacterized sugar kinase ydjH</fullName>
        <ecNumber evidence="7">2.7.1.-</ecNumber>
    </submittedName>
</protein>
<dbReference type="InterPro" id="IPR029056">
    <property type="entry name" value="Ribokinase-like"/>
</dbReference>
<dbReference type="Pfam" id="PF00294">
    <property type="entry name" value="PfkB"/>
    <property type="match status" value="1"/>
</dbReference>
<feature type="domain" description="Carbohydrate kinase PfkB" evidence="6">
    <location>
        <begin position="44"/>
        <end position="297"/>
    </location>
</feature>
<keyword evidence="2 7" id="KW-0808">Transferase</keyword>
<keyword evidence="4 7" id="KW-0418">Kinase</keyword>
<dbReference type="STRING" id="47917.AV650_00570"/>
<evidence type="ECO:0000256" key="5">
    <source>
        <dbReference type="ARBA" id="ARBA00022840"/>
    </source>
</evidence>